<dbReference type="SUPFAM" id="SSF55326">
    <property type="entry name" value="PurM N-terminal domain-like"/>
    <property type="match status" value="1"/>
</dbReference>
<proteinExistence type="inferred from homology"/>
<dbReference type="InterPro" id="IPR016188">
    <property type="entry name" value="PurM-like_N"/>
</dbReference>
<dbReference type="Gene3D" id="3.30.1330.10">
    <property type="entry name" value="PurM-like, N-terminal domain"/>
    <property type="match status" value="1"/>
</dbReference>
<protein>
    <submittedName>
        <fullName evidence="4">Hydrogenase maturation factor</fullName>
    </submittedName>
</protein>
<evidence type="ECO:0000259" key="3">
    <source>
        <dbReference type="Pfam" id="PF02769"/>
    </source>
</evidence>
<evidence type="ECO:0000313" key="4">
    <source>
        <dbReference type="EMBL" id="SPM43545.1"/>
    </source>
</evidence>
<comment type="similarity">
    <text evidence="1">Belongs to the HypE family.</text>
</comment>
<gene>
    <name evidence="4" type="ORF">MNAB215_5771</name>
</gene>
<dbReference type="AlphaFoldDB" id="A0A2U3PIR0"/>
<sequence>MSTPAGDYLSSGPRFAEGEVIERIESFRRRRPRLLDDHVTLAHGAGGKAAAALVDAVFMEAFRNPALEQLGDGAVLTLPSGERLAMSTDSFVVQPRRFPGGSIGELAVHGTCNDLAMAGAVPTWISAAFVIEEGFPIAELKDIVADMAAAAAQAGVQIVTGDTKVVPRGAADGLFVTTAGTGVIPPERTLSAQSVRAGDKVLLSGSMGDHGMAVMLARGDLALEADIRSDTACLSPLVELLMAAAPSTRWLRDATRGGVGTVCNELAQSCGLGVVLVEQRLPVRPVVNGACELLGIDPLYVANEGKFVAVVAPEEAEAALAALRSHPLGADAAEVGEIVTEPAETVVLRTGFGGTRIVDMLVGDPLPRIC</sequence>
<name>A0A2U3PIR0_9MYCO</name>
<dbReference type="OrthoDB" id="9801934at2"/>
<dbReference type="PANTHER" id="PTHR30303:SF0">
    <property type="entry name" value="CARBAMOYL DEHYDRATASE HYPE"/>
    <property type="match status" value="1"/>
</dbReference>
<evidence type="ECO:0000256" key="1">
    <source>
        <dbReference type="ARBA" id="ARBA00006243"/>
    </source>
</evidence>
<reference evidence="4 5" key="1">
    <citation type="submission" date="2017-01" db="EMBL/GenBank/DDBJ databases">
        <authorList>
            <consortium name="Urmite Genomes"/>
        </authorList>
    </citation>
    <scope>NUCLEOTIDE SEQUENCE [LARGE SCALE GENOMIC DNA]</scope>
    <source>
        <strain evidence="4 5">AB215</strain>
    </source>
</reference>
<dbReference type="GO" id="GO:0051604">
    <property type="term" value="P:protein maturation"/>
    <property type="evidence" value="ECO:0007669"/>
    <property type="project" value="TreeGrafter"/>
</dbReference>
<dbReference type="Gene3D" id="3.90.650.10">
    <property type="entry name" value="PurM-like C-terminal domain"/>
    <property type="match status" value="1"/>
</dbReference>
<feature type="domain" description="PurM-like N-terminal" evidence="2">
    <location>
        <begin position="72"/>
        <end position="184"/>
    </location>
</feature>
<accession>A0A2U3PIR0</accession>
<dbReference type="Pfam" id="PF02769">
    <property type="entry name" value="AIRS_C"/>
    <property type="match status" value="1"/>
</dbReference>
<dbReference type="SUPFAM" id="SSF56042">
    <property type="entry name" value="PurM C-terminal domain-like"/>
    <property type="match status" value="1"/>
</dbReference>
<dbReference type="InterPro" id="IPR011854">
    <property type="entry name" value="HypE"/>
</dbReference>
<dbReference type="STRING" id="1841861.GCA_900157365_04090"/>
<dbReference type="CDD" id="cd02197">
    <property type="entry name" value="HypE"/>
    <property type="match status" value="1"/>
</dbReference>
<dbReference type="InterPro" id="IPR036676">
    <property type="entry name" value="PurM-like_C_sf"/>
</dbReference>
<dbReference type="NCBIfam" id="TIGR02124">
    <property type="entry name" value="hypE"/>
    <property type="match status" value="1"/>
</dbReference>
<dbReference type="PANTHER" id="PTHR30303">
    <property type="entry name" value="HYDROGENASE ISOENZYMES FORMATION PROTEIN HYPE"/>
    <property type="match status" value="1"/>
</dbReference>
<evidence type="ECO:0000259" key="2">
    <source>
        <dbReference type="Pfam" id="PF00586"/>
    </source>
</evidence>
<dbReference type="Pfam" id="PF00586">
    <property type="entry name" value="AIRS"/>
    <property type="match status" value="1"/>
</dbReference>
<keyword evidence="5" id="KW-1185">Reference proteome</keyword>
<dbReference type="InterPro" id="IPR036921">
    <property type="entry name" value="PurM-like_N_sf"/>
</dbReference>
<dbReference type="InterPro" id="IPR010918">
    <property type="entry name" value="PurM-like_C_dom"/>
</dbReference>
<dbReference type="EMBL" id="FUEZ01000004">
    <property type="protein sequence ID" value="SPM43545.1"/>
    <property type="molecule type" value="Genomic_DNA"/>
</dbReference>
<organism evidence="4 5">
    <name type="scientific">Mycobacterium numidiamassiliense</name>
    <dbReference type="NCBI Taxonomy" id="1841861"/>
    <lineage>
        <taxon>Bacteria</taxon>
        <taxon>Bacillati</taxon>
        <taxon>Actinomycetota</taxon>
        <taxon>Actinomycetes</taxon>
        <taxon>Mycobacteriales</taxon>
        <taxon>Mycobacteriaceae</taxon>
        <taxon>Mycobacterium</taxon>
    </lineage>
</organism>
<evidence type="ECO:0000313" key="5">
    <source>
        <dbReference type="Proteomes" id="UP000240424"/>
    </source>
</evidence>
<dbReference type="RefSeq" id="WP_077081786.1">
    <property type="nucleotide sequence ID" value="NZ_FUEZ01000004.1"/>
</dbReference>
<dbReference type="PIRSF" id="PIRSF005644">
    <property type="entry name" value="Hdrgns_mtr_HypE"/>
    <property type="match status" value="1"/>
</dbReference>
<feature type="domain" description="PurM-like C-terminal" evidence="3">
    <location>
        <begin position="196"/>
        <end position="347"/>
    </location>
</feature>
<dbReference type="Proteomes" id="UP000240424">
    <property type="component" value="Unassembled WGS sequence"/>
</dbReference>